<dbReference type="HOGENOM" id="CLU_2400246_0_0_1"/>
<accession>C4VBF2</accession>
<gene>
    <name evidence="1" type="ORF">NCER_102110</name>
</gene>
<reference evidence="1 2" key="1">
    <citation type="journal article" date="2009" name="PLoS Pathog.">
        <title>Genomic analyses of the microsporidian Nosema ceranae, an emergent pathogen of honey bees.</title>
        <authorList>
            <person name="Cornman R.S."/>
            <person name="Chen Y.P."/>
            <person name="Schatz M.C."/>
            <person name="Street C."/>
            <person name="Zhao Y."/>
            <person name="Desany B."/>
            <person name="Egholm M."/>
            <person name="Hutchison S."/>
            <person name="Pettis J.S."/>
            <person name="Lipkin W.I."/>
            <person name="Evans J.D."/>
        </authorList>
    </citation>
    <scope>NUCLEOTIDE SEQUENCE [LARGE SCALE GENOMIC DNA]</scope>
    <source>
        <strain evidence="1 2">BRL01</strain>
    </source>
</reference>
<dbReference type="InParanoid" id="C4VBF2"/>
<dbReference type="AlphaFoldDB" id="C4VBF2"/>
<dbReference type="VEuPathDB" id="MicrosporidiaDB:NCER_102110"/>
<dbReference type="Proteomes" id="UP000009082">
    <property type="component" value="Unassembled WGS sequence"/>
</dbReference>
<evidence type="ECO:0000313" key="1">
    <source>
        <dbReference type="EMBL" id="EEQ81449.1"/>
    </source>
</evidence>
<dbReference type="KEGG" id="nce:NCER_102110"/>
<protein>
    <submittedName>
        <fullName evidence="1">Uncharacterized protein</fullName>
    </submittedName>
</protein>
<sequence>MTNFGKLCWKITVTSATNAVDMSFSRAIKTSHFILKNGYLPDVLKSDINSPERVRVYERSIKKLVKLFKSKYTSLVEAGMFRRQMIIILVIRC</sequence>
<organism evidence="1 2">
    <name type="scientific">Vairimorpha ceranae (strain BRL01)</name>
    <name type="common">Microsporidian parasite</name>
    <name type="synonym">Nosema ceranae</name>
    <dbReference type="NCBI Taxonomy" id="578460"/>
    <lineage>
        <taxon>Eukaryota</taxon>
        <taxon>Fungi</taxon>
        <taxon>Fungi incertae sedis</taxon>
        <taxon>Microsporidia</taxon>
        <taxon>Nosematidae</taxon>
        <taxon>Vairimorpha</taxon>
    </lineage>
</organism>
<evidence type="ECO:0000313" key="2">
    <source>
        <dbReference type="Proteomes" id="UP000009082"/>
    </source>
</evidence>
<name>C4VBF2_VAIC1</name>
<dbReference type="EMBL" id="ACOL01000518">
    <property type="protein sequence ID" value="EEQ81449.1"/>
    <property type="molecule type" value="Genomic_DNA"/>
</dbReference>
<proteinExistence type="predicted"/>
<comment type="caution">
    <text evidence="1">The sequence shown here is derived from an EMBL/GenBank/DDBJ whole genome shotgun (WGS) entry which is preliminary data.</text>
</comment>